<keyword evidence="1" id="KW-0639">Primosome</keyword>
<dbReference type="RefSeq" id="WP_027008786.1">
    <property type="nucleotide sequence ID" value="NZ_CP091521.1"/>
</dbReference>
<dbReference type="PROSITE" id="PS50935">
    <property type="entry name" value="SSB"/>
    <property type="match status" value="1"/>
</dbReference>
<dbReference type="KEGG" id="ckh:LVJ77_02350"/>
<evidence type="ECO:0000256" key="1">
    <source>
        <dbReference type="ARBA" id="ARBA00022515"/>
    </source>
</evidence>
<evidence type="ECO:0000256" key="3">
    <source>
        <dbReference type="ARBA" id="ARBA00023125"/>
    </source>
</evidence>
<dbReference type="Gene3D" id="2.40.50.140">
    <property type="entry name" value="Nucleic acid-binding proteins"/>
    <property type="match status" value="1"/>
</dbReference>
<keyword evidence="3 4" id="KW-0238">DNA-binding</keyword>
<sequence length="99" mass="11161">MENRFRLGAMLAQVAPLRHSPAGIPVLEVVLTHESWQHENGARYLAKFTLPAKIIGTDATAWQHRQGTRVRVGGFLVQSGRNNPRPMLHIQDIQEDKVE</sequence>
<dbReference type="GO" id="GO:1990077">
    <property type="term" value="C:primosome complex"/>
    <property type="evidence" value="ECO:0007669"/>
    <property type="project" value="UniProtKB-KW"/>
</dbReference>
<keyword evidence="2" id="KW-0235">DNA replication</keyword>
<evidence type="ECO:0000256" key="2">
    <source>
        <dbReference type="ARBA" id="ARBA00022705"/>
    </source>
</evidence>
<dbReference type="SUPFAM" id="SSF50249">
    <property type="entry name" value="Nucleic acid-binding proteins"/>
    <property type="match status" value="1"/>
</dbReference>
<organism evidence="5 6">
    <name type="scientific">Conchiformibius kuhniae</name>
    <dbReference type="NCBI Taxonomy" id="211502"/>
    <lineage>
        <taxon>Bacteria</taxon>
        <taxon>Pseudomonadati</taxon>
        <taxon>Pseudomonadota</taxon>
        <taxon>Betaproteobacteria</taxon>
        <taxon>Neisseriales</taxon>
        <taxon>Neisseriaceae</taxon>
        <taxon>Conchiformibius</taxon>
    </lineage>
</organism>
<dbReference type="PIRSF" id="PIRSF003135">
    <property type="entry name" value="Primosomal_n"/>
    <property type="match status" value="1"/>
</dbReference>
<gene>
    <name evidence="5" type="primary">priB</name>
    <name evidence="5" type="ORF">LVJ77_02350</name>
</gene>
<dbReference type="InterPro" id="IPR023646">
    <property type="entry name" value="Prisomal_replication_PriB"/>
</dbReference>
<dbReference type="InterPro" id="IPR000424">
    <property type="entry name" value="Primosome_PriB/ssb"/>
</dbReference>
<dbReference type="NCBIfam" id="TIGR04418">
    <property type="entry name" value="PriB_gamma"/>
    <property type="match status" value="1"/>
</dbReference>
<dbReference type="GO" id="GO:0003697">
    <property type="term" value="F:single-stranded DNA binding"/>
    <property type="evidence" value="ECO:0007669"/>
    <property type="project" value="InterPro"/>
</dbReference>
<dbReference type="InterPro" id="IPR012340">
    <property type="entry name" value="NA-bd_OB-fold"/>
</dbReference>
<dbReference type="GO" id="GO:0006269">
    <property type="term" value="P:DNA replication, synthesis of primer"/>
    <property type="evidence" value="ECO:0007669"/>
    <property type="project" value="UniProtKB-KW"/>
</dbReference>
<evidence type="ECO:0000313" key="5">
    <source>
        <dbReference type="EMBL" id="UOP05747.2"/>
    </source>
</evidence>
<dbReference type="Pfam" id="PF22657">
    <property type="entry name" value="SSB_1"/>
    <property type="match status" value="1"/>
</dbReference>
<dbReference type="AlphaFoldDB" id="A0A8T9MVN4"/>
<protein>
    <submittedName>
        <fullName evidence="5">Primosomal replication protein N</fullName>
    </submittedName>
</protein>
<dbReference type="EMBL" id="CP091521">
    <property type="protein sequence ID" value="UOP05747.2"/>
    <property type="molecule type" value="Genomic_DNA"/>
</dbReference>
<name>A0A8T9MVN4_9NEIS</name>
<evidence type="ECO:0000313" key="6">
    <source>
        <dbReference type="Proteomes" id="UP000831534"/>
    </source>
</evidence>
<reference evidence="5" key="1">
    <citation type="journal article" date="2022" name="Res Sq">
        <title>Evolution of multicellular longitudinally dividing oral cavity symbionts (Neisseriaceae).</title>
        <authorList>
            <person name="Nyongesa S."/>
            <person name="Weber P."/>
            <person name="Bernet E."/>
            <person name="Pullido F."/>
            <person name="Nieckarz M."/>
            <person name="Delaby M."/>
            <person name="Nieves C."/>
            <person name="Viehboeck T."/>
            <person name="Krause N."/>
            <person name="Rivera-Millot A."/>
            <person name="Nakamura A."/>
            <person name="Vischer N."/>
            <person name="VanNieuwenhze M."/>
            <person name="Brun Y."/>
            <person name="Cava F."/>
            <person name="Bulgheresi S."/>
            <person name="Veyrier F."/>
        </authorList>
    </citation>
    <scope>NUCLEOTIDE SEQUENCE</scope>
    <source>
        <strain evidence="5">17694</strain>
    </source>
</reference>
<reference evidence="5" key="2">
    <citation type="submission" date="2024-09" db="EMBL/GenBank/DDBJ databases">
        <authorList>
            <person name="Veyrier F.J."/>
        </authorList>
    </citation>
    <scope>NUCLEOTIDE SEQUENCE</scope>
    <source>
        <strain evidence="5">17694</strain>
    </source>
</reference>
<keyword evidence="6" id="KW-1185">Reference proteome</keyword>
<accession>A0A8T9MVN4</accession>
<dbReference type="Proteomes" id="UP000831534">
    <property type="component" value="Chromosome"/>
</dbReference>
<evidence type="ECO:0000256" key="4">
    <source>
        <dbReference type="PROSITE-ProRule" id="PRU00252"/>
    </source>
</evidence>
<proteinExistence type="predicted"/>